<gene>
    <name evidence="9" type="ORF">EJD97_005901</name>
</gene>
<feature type="domain" description="RRM" evidence="8">
    <location>
        <begin position="97"/>
        <end position="174"/>
    </location>
</feature>
<dbReference type="GO" id="GO:0005634">
    <property type="term" value="C:nucleus"/>
    <property type="evidence" value="ECO:0007669"/>
    <property type="project" value="UniProtKB-SubCell"/>
</dbReference>
<dbReference type="GO" id="GO:0006406">
    <property type="term" value="P:mRNA export from nucleus"/>
    <property type="evidence" value="ECO:0007669"/>
    <property type="project" value="TreeGrafter"/>
</dbReference>
<organism evidence="9">
    <name type="scientific">Solanum chilense</name>
    <name type="common">Tomato</name>
    <name type="synonym">Lycopersicon chilense</name>
    <dbReference type="NCBI Taxonomy" id="4083"/>
    <lineage>
        <taxon>Eukaryota</taxon>
        <taxon>Viridiplantae</taxon>
        <taxon>Streptophyta</taxon>
        <taxon>Embryophyta</taxon>
        <taxon>Tracheophyta</taxon>
        <taxon>Spermatophyta</taxon>
        <taxon>Magnoliopsida</taxon>
        <taxon>eudicotyledons</taxon>
        <taxon>Gunneridae</taxon>
        <taxon>Pentapetalae</taxon>
        <taxon>asterids</taxon>
        <taxon>lamiids</taxon>
        <taxon>Solanales</taxon>
        <taxon>Solanaceae</taxon>
        <taxon>Solanoideae</taxon>
        <taxon>Solaneae</taxon>
        <taxon>Solanum</taxon>
        <taxon>Solanum subgen. Lycopersicon</taxon>
    </lineage>
</organism>
<dbReference type="InterPro" id="IPR025715">
    <property type="entry name" value="FoP_C"/>
</dbReference>
<dbReference type="SUPFAM" id="SSF54928">
    <property type="entry name" value="RNA-binding domain, RBD"/>
    <property type="match status" value="1"/>
</dbReference>
<feature type="compositionally biased region" description="Gly residues" evidence="7">
    <location>
        <begin position="221"/>
        <end position="230"/>
    </location>
</feature>
<reference evidence="9" key="1">
    <citation type="submission" date="2019-05" db="EMBL/GenBank/DDBJ databases">
        <title>The de novo reference genome and transcriptome assemblies of the wild tomato species Solanum chilense.</title>
        <authorList>
            <person name="Stam R."/>
            <person name="Nosenko T."/>
            <person name="Hoerger A.C."/>
            <person name="Stephan W."/>
            <person name="Seidel M.A."/>
            <person name="Kuhn J.M.M."/>
            <person name="Haberer G."/>
            <person name="Tellier A."/>
        </authorList>
    </citation>
    <scope>NUCLEOTIDE SEQUENCE</scope>
    <source>
        <tissue evidence="9">Mature leaves</tissue>
    </source>
</reference>
<dbReference type="AlphaFoldDB" id="A0A6N2BWQ1"/>
<feature type="region of interest" description="Disordered" evidence="7">
    <location>
        <begin position="13"/>
        <end position="49"/>
    </location>
</feature>
<dbReference type="Pfam" id="PF13865">
    <property type="entry name" value="FoP_duplication"/>
    <property type="match status" value="1"/>
</dbReference>
<dbReference type="EMBL" id="RXGB01001854">
    <property type="protein sequence ID" value="TMW97269.1"/>
    <property type="molecule type" value="Genomic_DNA"/>
</dbReference>
<evidence type="ECO:0000256" key="2">
    <source>
        <dbReference type="ARBA" id="ARBA00022448"/>
    </source>
</evidence>
<dbReference type="GO" id="GO:0003729">
    <property type="term" value="F:mRNA binding"/>
    <property type="evidence" value="ECO:0007669"/>
    <property type="project" value="TreeGrafter"/>
</dbReference>
<feature type="region of interest" description="Disordered" evidence="7">
    <location>
        <begin position="193"/>
        <end position="238"/>
    </location>
</feature>
<dbReference type="InterPro" id="IPR000504">
    <property type="entry name" value="RRM_dom"/>
</dbReference>
<accession>A0A6N2BWQ1</accession>
<evidence type="ECO:0000256" key="7">
    <source>
        <dbReference type="SAM" id="MobiDB-lite"/>
    </source>
</evidence>
<dbReference type="InterPro" id="IPR012677">
    <property type="entry name" value="Nucleotide-bd_a/b_plait_sf"/>
</dbReference>
<keyword evidence="5" id="KW-0539">Nucleus</keyword>
<dbReference type="PANTHER" id="PTHR19965">
    <property type="entry name" value="RNA AND EXPORT FACTOR BINDING PROTEIN"/>
    <property type="match status" value="1"/>
</dbReference>
<keyword evidence="2" id="KW-0813">Transport</keyword>
<dbReference type="InterPro" id="IPR035979">
    <property type="entry name" value="RBD_domain_sf"/>
</dbReference>
<dbReference type="Gene3D" id="3.30.70.330">
    <property type="match status" value="1"/>
</dbReference>
<dbReference type="InterPro" id="IPR051229">
    <property type="entry name" value="ALYREF_mRNA_export"/>
</dbReference>
<comment type="caution">
    <text evidence="9">The sequence shown here is derived from an EMBL/GenBank/DDBJ whole genome shotgun (WGS) entry which is preliminary data.</text>
</comment>
<protein>
    <recommendedName>
        <fullName evidence="8">RRM domain-containing protein</fullName>
    </recommendedName>
</protein>
<dbReference type="FunFam" id="3.30.70.330:FF:000273">
    <property type="entry name" value="THO complex subunit 4"/>
    <property type="match status" value="1"/>
</dbReference>
<evidence type="ECO:0000259" key="8">
    <source>
        <dbReference type="PROSITE" id="PS50102"/>
    </source>
</evidence>
<evidence type="ECO:0000256" key="6">
    <source>
        <dbReference type="PROSITE-ProRule" id="PRU00176"/>
    </source>
</evidence>
<evidence type="ECO:0000256" key="5">
    <source>
        <dbReference type="ARBA" id="ARBA00023242"/>
    </source>
</evidence>
<comment type="subcellular location">
    <subcellularLocation>
        <location evidence="1">Nucleus</location>
    </subcellularLocation>
</comment>
<keyword evidence="3" id="KW-0509">mRNA transport</keyword>
<sequence length="256" mass="27364">MAEAALDMTLDDLIKKNKTGTGGKPRGRGRGAASTSSAGPSRRFPNRSANRAAPYSIAKLLAVQAPQASWNHDMFEADQAVAFGQAGGRASSIETGTKLYISNLDYGVSNEDIKELFSEIGDLKRYAVHYDRSGRSKGTAEVVFSRRQDALAGVKRFNNVQLDGKPMKIEIVGTNIVTPTAPFSNGAFGFGETNGAPRSGQVRGGGFGRSRGARGRDRGFRGGNRGWGRGGRGEKVSAEDLDADLMKYHTEAMQTN</sequence>
<dbReference type="PROSITE" id="PS50102">
    <property type="entry name" value="RRM"/>
    <property type="match status" value="1"/>
</dbReference>
<dbReference type="PANTHER" id="PTHR19965:SF35">
    <property type="entry name" value="RNA ANNEALING PROTEIN YRA1"/>
    <property type="match status" value="1"/>
</dbReference>
<evidence type="ECO:0000256" key="1">
    <source>
        <dbReference type="ARBA" id="ARBA00004123"/>
    </source>
</evidence>
<evidence type="ECO:0000256" key="4">
    <source>
        <dbReference type="ARBA" id="ARBA00022884"/>
    </source>
</evidence>
<dbReference type="SMART" id="SM00360">
    <property type="entry name" value="RRM"/>
    <property type="match status" value="1"/>
</dbReference>
<dbReference type="Pfam" id="PF00076">
    <property type="entry name" value="RRM_1"/>
    <property type="match status" value="1"/>
</dbReference>
<name>A0A6N2BWQ1_SOLCI</name>
<evidence type="ECO:0000313" key="9">
    <source>
        <dbReference type="EMBL" id="TMW97269.1"/>
    </source>
</evidence>
<dbReference type="SMART" id="SM01218">
    <property type="entry name" value="FoP_duplication"/>
    <property type="match status" value="1"/>
</dbReference>
<dbReference type="CDD" id="cd12680">
    <property type="entry name" value="RRM_THOC4"/>
    <property type="match status" value="1"/>
</dbReference>
<proteinExistence type="predicted"/>
<evidence type="ECO:0000256" key="3">
    <source>
        <dbReference type="ARBA" id="ARBA00022816"/>
    </source>
</evidence>
<keyword evidence="4 6" id="KW-0694">RNA-binding</keyword>